<feature type="transmembrane region" description="Helical" evidence="1">
    <location>
        <begin position="146"/>
        <end position="170"/>
    </location>
</feature>
<dbReference type="AlphaFoldDB" id="G7YJR5"/>
<sequence>MGFYLETPPQMIAAAAIYTGAFYLTTRFARQQHITQRKFRTMNEPSSEFTVTRSVVFENFVFHTSLEKTSANDGTYGPPTRGEKQVARNISDFRDTGFDFPSQQWKKVITLDIGAFCLCFICHRICGRLDFSHKTLHNNGAVATTLMRVATALFICSAFVVYSILTNVFFHQSFQLNLRTLEEQFRQTVSLEDVKMECEISSISSQNSFVVTTLKFADWLNLTSGSLRAIFVPHQSGSYAHYKTISLFRAAIKCNTGVGKEAVPLRHSGKVDRRSCNLDQIWSPWAQLSVQRSNQPTSKTSGFVPRKLSFAAANQPFKEVDIVGYECFVPSPHYYRKQSHLRNKNSVKIGKRLQATRDRWVAHRRTSKETTKTYIGEAVIPGASHYITT</sequence>
<protein>
    <submittedName>
        <fullName evidence="2">Uncharacterized protein</fullName>
    </submittedName>
</protein>
<dbReference type="EMBL" id="DF143442">
    <property type="protein sequence ID" value="GAA53198.1"/>
    <property type="molecule type" value="Genomic_DNA"/>
</dbReference>
<evidence type="ECO:0000313" key="2">
    <source>
        <dbReference type="EMBL" id="GAA53198.1"/>
    </source>
</evidence>
<proteinExistence type="predicted"/>
<organism evidence="2 3">
    <name type="scientific">Clonorchis sinensis</name>
    <name type="common">Chinese liver fluke</name>
    <dbReference type="NCBI Taxonomy" id="79923"/>
    <lineage>
        <taxon>Eukaryota</taxon>
        <taxon>Metazoa</taxon>
        <taxon>Spiralia</taxon>
        <taxon>Lophotrochozoa</taxon>
        <taxon>Platyhelminthes</taxon>
        <taxon>Trematoda</taxon>
        <taxon>Digenea</taxon>
        <taxon>Opisthorchiida</taxon>
        <taxon>Opisthorchiata</taxon>
        <taxon>Opisthorchiidae</taxon>
        <taxon>Clonorchis</taxon>
    </lineage>
</organism>
<dbReference type="Proteomes" id="UP000008909">
    <property type="component" value="Unassembled WGS sequence"/>
</dbReference>
<evidence type="ECO:0000313" key="3">
    <source>
        <dbReference type="Proteomes" id="UP000008909"/>
    </source>
</evidence>
<gene>
    <name evidence="2" type="ORF">CLF_109745</name>
</gene>
<accession>G7YJR5</accession>
<feature type="transmembrane region" description="Helical" evidence="1">
    <location>
        <begin position="12"/>
        <end position="30"/>
    </location>
</feature>
<reference evidence="2" key="1">
    <citation type="journal article" date="2011" name="Genome Biol.">
        <title>The draft genome of the carcinogenic human liver fluke Clonorchis sinensis.</title>
        <authorList>
            <person name="Wang X."/>
            <person name="Chen W."/>
            <person name="Huang Y."/>
            <person name="Sun J."/>
            <person name="Men J."/>
            <person name="Liu H."/>
            <person name="Luo F."/>
            <person name="Guo L."/>
            <person name="Lv X."/>
            <person name="Deng C."/>
            <person name="Zhou C."/>
            <person name="Fan Y."/>
            <person name="Li X."/>
            <person name="Huang L."/>
            <person name="Hu Y."/>
            <person name="Liang C."/>
            <person name="Hu X."/>
            <person name="Xu J."/>
            <person name="Yu X."/>
        </authorList>
    </citation>
    <scope>NUCLEOTIDE SEQUENCE [LARGE SCALE GENOMIC DNA]</scope>
    <source>
        <strain evidence="2">Henan</strain>
    </source>
</reference>
<keyword evidence="3" id="KW-1185">Reference proteome</keyword>
<name>G7YJR5_CLOSI</name>
<reference key="2">
    <citation type="submission" date="2011-10" db="EMBL/GenBank/DDBJ databases">
        <title>The genome and transcriptome sequence of Clonorchis sinensis provide insights into the carcinogenic liver fluke.</title>
        <authorList>
            <person name="Wang X."/>
            <person name="Huang Y."/>
            <person name="Chen W."/>
            <person name="Liu H."/>
            <person name="Guo L."/>
            <person name="Chen Y."/>
            <person name="Luo F."/>
            <person name="Zhou W."/>
            <person name="Sun J."/>
            <person name="Mao Q."/>
            <person name="Liang P."/>
            <person name="Zhou C."/>
            <person name="Tian Y."/>
            <person name="Men J."/>
            <person name="Lv X."/>
            <person name="Huang L."/>
            <person name="Zhou J."/>
            <person name="Hu Y."/>
            <person name="Li R."/>
            <person name="Zhang F."/>
            <person name="Lei H."/>
            <person name="Li X."/>
            <person name="Hu X."/>
            <person name="Liang C."/>
            <person name="Xu J."/>
            <person name="Wu Z."/>
            <person name="Yu X."/>
        </authorList>
    </citation>
    <scope>NUCLEOTIDE SEQUENCE</scope>
    <source>
        <strain>Henan</strain>
    </source>
</reference>
<keyword evidence="1" id="KW-1133">Transmembrane helix</keyword>
<keyword evidence="1" id="KW-0812">Transmembrane</keyword>
<keyword evidence="1" id="KW-0472">Membrane</keyword>
<evidence type="ECO:0000256" key="1">
    <source>
        <dbReference type="SAM" id="Phobius"/>
    </source>
</evidence>